<evidence type="ECO:0000313" key="2">
    <source>
        <dbReference type="EMBL" id="PXV70431.1"/>
    </source>
</evidence>
<dbReference type="Gene3D" id="3.30.420.40">
    <property type="match status" value="2"/>
</dbReference>
<keyword evidence="1 2" id="KW-0418">Kinase</keyword>
<dbReference type="NCBIfam" id="NF007139">
    <property type="entry name" value="PRK09585.1-3"/>
    <property type="match status" value="1"/>
</dbReference>
<dbReference type="CDD" id="cd24050">
    <property type="entry name" value="ASKHA_NBD_ANMK"/>
    <property type="match status" value="1"/>
</dbReference>
<keyword evidence="1" id="KW-0119">Carbohydrate metabolism</keyword>
<keyword evidence="3" id="KW-1185">Reference proteome</keyword>
<keyword evidence="1" id="KW-0067">ATP-binding</keyword>
<dbReference type="SUPFAM" id="SSF53067">
    <property type="entry name" value="Actin-like ATPase domain"/>
    <property type="match status" value="1"/>
</dbReference>
<name>A0A318ED72_9GAMM</name>
<dbReference type="PANTHER" id="PTHR30605">
    <property type="entry name" value="ANHYDRO-N-ACETYLMURAMIC ACID KINASE"/>
    <property type="match status" value="1"/>
</dbReference>
<accession>A0A318ED72</accession>
<dbReference type="GO" id="GO:0009254">
    <property type="term" value="P:peptidoglycan turnover"/>
    <property type="evidence" value="ECO:0007669"/>
    <property type="project" value="UniProtKB-UniRule"/>
</dbReference>
<dbReference type="EMBL" id="QICN01000002">
    <property type="protein sequence ID" value="PXV70431.1"/>
    <property type="molecule type" value="Genomic_DNA"/>
</dbReference>
<gene>
    <name evidence="1" type="primary">anmK</name>
    <name evidence="2" type="ORF">C8D93_102289</name>
</gene>
<dbReference type="GO" id="GO:0006040">
    <property type="term" value="P:amino sugar metabolic process"/>
    <property type="evidence" value="ECO:0007669"/>
    <property type="project" value="InterPro"/>
</dbReference>
<dbReference type="InterPro" id="IPR005338">
    <property type="entry name" value="Anhydro_N_Ac-Mur_kinase"/>
</dbReference>
<comment type="function">
    <text evidence="1">Catalyzes the specific phosphorylation of 1,6-anhydro-N-acetylmuramic acid (anhMurNAc) with the simultaneous cleavage of the 1,6-anhydro ring, generating MurNAc-6-P. Is required for the utilization of anhMurNAc either imported from the medium or derived from its own cell wall murein, and thus plays a role in cell wall recycling.</text>
</comment>
<dbReference type="GO" id="GO:0016301">
    <property type="term" value="F:kinase activity"/>
    <property type="evidence" value="ECO:0007669"/>
    <property type="project" value="UniProtKB-KW"/>
</dbReference>
<keyword evidence="1" id="KW-0808">Transferase</keyword>
<sequence>MPLCIGLMSGTSMDGVDAVLCEVDTTRTQVRLSARSTYTNDLRSRLLALQTDPDQPVSLRELAALDRAVAEAFAAAAGDLMRSAGDLAREVRVIGAHGQTVFHDPLGARNSLQLGDPAMIAVRCGVPVAADFRRADMALGGQGAPLVPAFHRARFGSHAPCAILNLGGIANLTLIAGDGHTHGFDTGPGNGLMDAWIERHLDRPFDRDGAWARTGRVNETLLEACLTDPYFAAPPPKSTGRDYFGLPWLVTRHPRVDELEPADVQRTLCELTVLSVASSLQRQAPQTERLFACGGGRHNRLLMERLQQVMPSAHVDTTDALGLDGDLVEAAAFAWLGWRRIEALPGNLPAVTGATRETVLGGLYLP</sequence>
<dbReference type="GO" id="GO:0016773">
    <property type="term" value="F:phosphotransferase activity, alcohol group as acceptor"/>
    <property type="evidence" value="ECO:0007669"/>
    <property type="project" value="UniProtKB-UniRule"/>
</dbReference>
<dbReference type="HAMAP" id="MF_01270">
    <property type="entry name" value="AnhMurNAc_kinase"/>
    <property type="match status" value="1"/>
</dbReference>
<dbReference type="RefSeq" id="WP_110264092.1">
    <property type="nucleotide sequence ID" value="NZ_CAKZQT010000020.1"/>
</dbReference>
<feature type="binding site" evidence="1">
    <location>
        <begin position="10"/>
        <end position="17"/>
    </location>
    <ligand>
        <name>ATP</name>
        <dbReference type="ChEBI" id="CHEBI:30616"/>
    </ligand>
</feature>
<dbReference type="UniPathway" id="UPA00343"/>
<protein>
    <recommendedName>
        <fullName evidence="1">Anhydro-N-acetylmuramic acid kinase</fullName>
        <ecNumber evidence="1">2.7.1.170</ecNumber>
    </recommendedName>
    <alternativeName>
        <fullName evidence="1">AnhMurNAc kinase</fullName>
    </alternativeName>
</protein>
<dbReference type="EC" id="2.7.1.170" evidence="1"/>
<reference evidence="2 3" key="1">
    <citation type="submission" date="2018-04" db="EMBL/GenBank/DDBJ databases">
        <title>Genomic Encyclopedia of Type Strains, Phase IV (KMG-IV): sequencing the most valuable type-strain genomes for metagenomic binning, comparative biology and taxonomic classification.</title>
        <authorList>
            <person name="Goeker M."/>
        </authorList>
    </citation>
    <scope>NUCLEOTIDE SEQUENCE [LARGE SCALE GENOMIC DNA]</scope>
    <source>
        <strain evidence="2 3">DSM 104150</strain>
    </source>
</reference>
<dbReference type="UniPathway" id="UPA00544"/>
<evidence type="ECO:0000313" key="3">
    <source>
        <dbReference type="Proteomes" id="UP000248330"/>
    </source>
</evidence>
<comment type="caution">
    <text evidence="2">The sequence shown here is derived from an EMBL/GenBank/DDBJ whole genome shotgun (WGS) entry which is preliminary data.</text>
</comment>
<evidence type="ECO:0000256" key="1">
    <source>
        <dbReference type="HAMAP-Rule" id="MF_01270"/>
    </source>
</evidence>
<dbReference type="OrthoDB" id="9763949at2"/>
<comment type="pathway">
    <text evidence="1">Cell wall biogenesis; peptidoglycan recycling.</text>
</comment>
<keyword evidence="1" id="KW-0547">Nucleotide-binding</keyword>
<dbReference type="GO" id="GO:0005524">
    <property type="term" value="F:ATP binding"/>
    <property type="evidence" value="ECO:0007669"/>
    <property type="project" value="UniProtKB-UniRule"/>
</dbReference>
<dbReference type="GO" id="GO:0097175">
    <property type="term" value="P:1,6-anhydro-N-acetyl-beta-muramic acid catabolic process"/>
    <property type="evidence" value="ECO:0007669"/>
    <property type="project" value="UniProtKB-UniRule"/>
</dbReference>
<organism evidence="2 3">
    <name type="scientific">Sinimarinibacterium flocculans</name>
    <dbReference type="NCBI Taxonomy" id="985250"/>
    <lineage>
        <taxon>Bacteria</taxon>
        <taxon>Pseudomonadati</taxon>
        <taxon>Pseudomonadota</taxon>
        <taxon>Gammaproteobacteria</taxon>
        <taxon>Nevskiales</taxon>
        <taxon>Nevskiaceae</taxon>
        <taxon>Sinimarinibacterium</taxon>
    </lineage>
</organism>
<comment type="catalytic activity">
    <reaction evidence="1">
        <text>1,6-anhydro-N-acetyl-beta-muramate + ATP + H2O = N-acetyl-D-muramate 6-phosphate + ADP + H(+)</text>
        <dbReference type="Rhea" id="RHEA:24952"/>
        <dbReference type="ChEBI" id="CHEBI:15377"/>
        <dbReference type="ChEBI" id="CHEBI:15378"/>
        <dbReference type="ChEBI" id="CHEBI:30616"/>
        <dbReference type="ChEBI" id="CHEBI:58690"/>
        <dbReference type="ChEBI" id="CHEBI:58722"/>
        <dbReference type="ChEBI" id="CHEBI:456216"/>
        <dbReference type="EC" id="2.7.1.170"/>
    </reaction>
</comment>
<dbReference type="InterPro" id="IPR043129">
    <property type="entry name" value="ATPase_NBD"/>
</dbReference>
<comment type="similarity">
    <text evidence="1">Belongs to the anhydro-N-acetylmuramic acid kinase family.</text>
</comment>
<dbReference type="Proteomes" id="UP000248330">
    <property type="component" value="Unassembled WGS sequence"/>
</dbReference>
<comment type="pathway">
    <text evidence="1">Amino-sugar metabolism; 1,6-anhydro-N-acetylmuramate degradation.</text>
</comment>
<dbReference type="AlphaFoldDB" id="A0A318ED72"/>
<dbReference type="PANTHER" id="PTHR30605:SF0">
    <property type="entry name" value="ANHYDRO-N-ACETYLMURAMIC ACID KINASE"/>
    <property type="match status" value="1"/>
</dbReference>
<proteinExistence type="inferred from homology"/>
<dbReference type="Pfam" id="PF03702">
    <property type="entry name" value="AnmK"/>
    <property type="match status" value="1"/>
</dbReference>